<organism evidence="2 3">
    <name type="scientific">Coniochaeta pulveracea</name>
    <dbReference type="NCBI Taxonomy" id="177199"/>
    <lineage>
        <taxon>Eukaryota</taxon>
        <taxon>Fungi</taxon>
        <taxon>Dikarya</taxon>
        <taxon>Ascomycota</taxon>
        <taxon>Pezizomycotina</taxon>
        <taxon>Sordariomycetes</taxon>
        <taxon>Sordariomycetidae</taxon>
        <taxon>Coniochaetales</taxon>
        <taxon>Coniochaetaceae</taxon>
        <taxon>Coniochaeta</taxon>
    </lineage>
</organism>
<dbReference type="Proteomes" id="UP000275385">
    <property type="component" value="Unassembled WGS sequence"/>
</dbReference>
<dbReference type="AlphaFoldDB" id="A0A420YE44"/>
<sequence>MPQIMSPSYPAPPSHSNADMNAPPPSYYPAHPHQQRGSAVDNRERSTSYQNIPRLSHSMSTPSVRDHEAYGQQSQHPSLQTAEPDQSELSLAAAEKRRNKLGYHRTSVACGMFFSIPVGR</sequence>
<proteinExistence type="predicted"/>
<evidence type="ECO:0000313" key="2">
    <source>
        <dbReference type="EMBL" id="RKU46189.1"/>
    </source>
</evidence>
<protein>
    <submittedName>
        <fullName evidence="2">Uncharacterized protein</fullName>
    </submittedName>
</protein>
<name>A0A420YE44_9PEZI</name>
<dbReference type="EMBL" id="QVQW01000016">
    <property type="protein sequence ID" value="RKU46189.1"/>
    <property type="molecule type" value="Genomic_DNA"/>
</dbReference>
<accession>A0A420YE44</accession>
<reference evidence="2 3" key="1">
    <citation type="submission" date="2018-08" db="EMBL/GenBank/DDBJ databases">
        <title>Draft genome of the lignicolous fungus Coniochaeta pulveracea.</title>
        <authorList>
            <person name="Borstlap C.J."/>
            <person name="De Witt R.N."/>
            <person name="Botha A."/>
            <person name="Volschenk H."/>
        </authorList>
    </citation>
    <scope>NUCLEOTIDE SEQUENCE [LARGE SCALE GENOMIC DNA]</scope>
    <source>
        <strain evidence="2 3">CAB683</strain>
    </source>
</reference>
<dbReference type="OrthoDB" id="4150019at2759"/>
<keyword evidence="3" id="KW-1185">Reference proteome</keyword>
<evidence type="ECO:0000256" key="1">
    <source>
        <dbReference type="SAM" id="MobiDB-lite"/>
    </source>
</evidence>
<feature type="region of interest" description="Disordered" evidence="1">
    <location>
        <begin position="1"/>
        <end position="89"/>
    </location>
</feature>
<evidence type="ECO:0000313" key="3">
    <source>
        <dbReference type="Proteomes" id="UP000275385"/>
    </source>
</evidence>
<feature type="compositionally biased region" description="Polar residues" evidence="1">
    <location>
        <begin position="71"/>
        <end position="89"/>
    </location>
</feature>
<comment type="caution">
    <text evidence="2">The sequence shown here is derived from an EMBL/GenBank/DDBJ whole genome shotgun (WGS) entry which is preliminary data.</text>
</comment>
<gene>
    <name evidence="2" type="ORF">DL546_008708</name>
</gene>
<dbReference type="STRING" id="177199.A0A420YE44"/>
<feature type="compositionally biased region" description="Polar residues" evidence="1">
    <location>
        <begin position="47"/>
        <end position="63"/>
    </location>
</feature>